<sequence length="152" mass="16383">MKTAGTPRKKAAAAGPRKSRAAAAPRETVARELVEQALAVITTSLDEDKAEDIVTLDLRGRASFADHMVVATGIADRQIAAMASHIEDKLNEIGIKRITIEGANGTDWVLLDTGDIVVHLFKPESRALYALERMWGKDLDDSAADEADTTDL</sequence>
<dbReference type="SUPFAM" id="SSF81301">
    <property type="entry name" value="Nucleotidyltransferase"/>
    <property type="match status" value="1"/>
</dbReference>
<dbReference type="Pfam" id="PF02410">
    <property type="entry name" value="RsfS"/>
    <property type="match status" value="1"/>
</dbReference>
<keyword evidence="2" id="KW-0963">Cytoplasm</keyword>
<keyword evidence="5" id="KW-1185">Reference proteome</keyword>
<accession>A0ABX2P9C3</accession>
<proteinExistence type="inferred from homology"/>
<evidence type="ECO:0000256" key="2">
    <source>
        <dbReference type="HAMAP-Rule" id="MF_01477"/>
    </source>
</evidence>
<dbReference type="Gene3D" id="3.30.460.10">
    <property type="entry name" value="Beta Polymerase, domain 2"/>
    <property type="match status" value="1"/>
</dbReference>
<evidence type="ECO:0000313" key="5">
    <source>
        <dbReference type="Proteomes" id="UP001516351"/>
    </source>
</evidence>
<evidence type="ECO:0000256" key="1">
    <source>
        <dbReference type="ARBA" id="ARBA00010574"/>
    </source>
</evidence>
<comment type="subcellular location">
    <subcellularLocation>
        <location evidence="2">Cytoplasm</location>
    </subcellularLocation>
</comment>
<dbReference type="HAMAP" id="MF_01477">
    <property type="entry name" value="Iojap_RsfS"/>
    <property type="match status" value="1"/>
</dbReference>
<comment type="caution">
    <text evidence="4">The sequence shown here is derived from an EMBL/GenBank/DDBJ whole genome shotgun (WGS) entry which is preliminary data.</text>
</comment>
<keyword evidence="2" id="KW-0678">Repressor</keyword>
<dbReference type="NCBIfam" id="TIGR00090">
    <property type="entry name" value="rsfS_iojap_ybeB"/>
    <property type="match status" value="1"/>
</dbReference>
<comment type="function">
    <text evidence="2">Functions as a ribosomal silencing factor. Interacts with ribosomal protein uL14 (rplN), blocking formation of intersubunit bridge B8. Prevents association of the 30S and 50S ribosomal subunits and the formation of functional ribosomes, thus repressing translation.</text>
</comment>
<name>A0ABX2P9C3_9PROT</name>
<reference evidence="4 5" key="1">
    <citation type="submission" date="2020-06" db="EMBL/GenBank/DDBJ databases">
        <title>Synonyms of Asaia species.</title>
        <authorList>
            <person name="Sombolestani A."/>
        </authorList>
    </citation>
    <scope>NUCLEOTIDE SEQUENCE [LARGE SCALE GENOMIC DNA]</scope>
    <source>
        <strain evidence="4 5">LMG 27047</strain>
    </source>
</reference>
<evidence type="ECO:0000313" key="4">
    <source>
        <dbReference type="EMBL" id="NVN47777.1"/>
    </source>
</evidence>
<comment type="similarity">
    <text evidence="1 2">Belongs to the Iojap/RsfS family.</text>
</comment>
<dbReference type="Proteomes" id="UP001516351">
    <property type="component" value="Unassembled WGS sequence"/>
</dbReference>
<dbReference type="RefSeq" id="WP_188427265.1">
    <property type="nucleotide sequence ID" value="NZ_JABXXU010000009.1"/>
</dbReference>
<protein>
    <recommendedName>
        <fullName evidence="2">Ribosomal silencing factor RsfS</fullName>
    </recommendedName>
</protein>
<comment type="subunit">
    <text evidence="2">Interacts with ribosomal protein uL14 (rplN).</text>
</comment>
<organism evidence="4 5">
    <name type="scientific">Asaia spathodeae</name>
    <dbReference type="NCBI Taxonomy" id="657016"/>
    <lineage>
        <taxon>Bacteria</taxon>
        <taxon>Pseudomonadati</taxon>
        <taxon>Pseudomonadota</taxon>
        <taxon>Alphaproteobacteria</taxon>
        <taxon>Acetobacterales</taxon>
        <taxon>Acetobacteraceae</taxon>
        <taxon>Asaia</taxon>
    </lineage>
</organism>
<keyword evidence="2" id="KW-0810">Translation regulation</keyword>
<dbReference type="InterPro" id="IPR043519">
    <property type="entry name" value="NT_sf"/>
</dbReference>
<dbReference type="EMBL" id="JABXXV010000007">
    <property type="protein sequence ID" value="NVN47777.1"/>
    <property type="molecule type" value="Genomic_DNA"/>
</dbReference>
<evidence type="ECO:0000256" key="3">
    <source>
        <dbReference type="SAM" id="MobiDB-lite"/>
    </source>
</evidence>
<gene>
    <name evidence="2 4" type="primary">rsfS</name>
    <name evidence="4" type="ORF">HW542_13305</name>
</gene>
<feature type="region of interest" description="Disordered" evidence="3">
    <location>
        <begin position="1"/>
        <end position="26"/>
    </location>
</feature>
<dbReference type="PANTHER" id="PTHR21043:SF0">
    <property type="entry name" value="MITOCHONDRIAL ASSEMBLY OF RIBOSOMAL LARGE SUBUNIT PROTEIN 1"/>
    <property type="match status" value="1"/>
</dbReference>
<dbReference type="PANTHER" id="PTHR21043">
    <property type="entry name" value="IOJAP SUPERFAMILY ORTHOLOG"/>
    <property type="match status" value="1"/>
</dbReference>
<dbReference type="InterPro" id="IPR004394">
    <property type="entry name" value="Iojap/RsfS/C7orf30"/>
</dbReference>